<protein>
    <submittedName>
        <fullName evidence="1">Uncharacterized protein</fullName>
    </submittedName>
</protein>
<proteinExistence type="predicted"/>
<dbReference type="Proteomes" id="UP000325780">
    <property type="component" value="Unassembled WGS sequence"/>
</dbReference>
<dbReference type="AlphaFoldDB" id="A0A5N6U609"/>
<name>A0A5N6U609_ASPAV</name>
<organism evidence="1 2">
    <name type="scientific">Aspergillus avenaceus</name>
    <dbReference type="NCBI Taxonomy" id="36643"/>
    <lineage>
        <taxon>Eukaryota</taxon>
        <taxon>Fungi</taxon>
        <taxon>Dikarya</taxon>
        <taxon>Ascomycota</taxon>
        <taxon>Pezizomycotina</taxon>
        <taxon>Eurotiomycetes</taxon>
        <taxon>Eurotiomycetidae</taxon>
        <taxon>Eurotiales</taxon>
        <taxon>Aspergillaceae</taxon>
        <taxon>Aspergillus</taxon>
        <taxon>Aspergillus subgen. Circumdati</taxon>
    </lineage>
</organism>
<evidence type="ECO:0000313" key="2">
    <source>
        <dbReference type="Proteomes" id="UP000325780"/>
    </source>
</evidence>
<dbReference type="EMBL" id="ML742032">
    <property type="protein sequence ID" value="KAE8154083.1"/>
    <property type="molecule type" value="Genomic_DNA"/>
</dbReference>
<dbReference type="OrthoDB" id="4491087at2759"/>
<accession>A0A5N6U609</accession>
<evidence type="ECO:0000313" key="1">
    <source>
        <dbReference type="EMBL" id="KAE8154083.1"/>
    </source>
</evidence>
<sequence>MEVKTYTRMPYCALCGEKFSSDIIFRSIIPVEQYGGLVLTGPLGFRGTYGTVIVQELNISIDSPKFRRSITRLAPSIHSFCWSAMSSLPSLRSVYDLGLAMSPLMWKELPQSIYTHYSIAARDLLHPTSLQRLLKHISNLPLELVDAIWSFMPPSATRCLFSLSTSRRIWPGVDANPGSATIQLQGVALVYLTSMMDGVYITGVCIDDRVYGYQSNQSRKLSFPSSAAAFTFTLGRYGLRQLGILPEATKAPFDRPALEGTEYLGVIYSDLPPRMELTWDTLKVSRVNWALETDIERGFGQNFLWVSPWLPRHQYTFSASSFYEWPRHHDFALQTQRFMAYIPLCKDGHRLSALTAFCFLDGIIGLGTFFESCSNGSQSVSWYGQQDGCPVHIRLGQREVLKSISVAWGKTDTPYLAIATNQGRNLILGPYMSPGEIQTRTLYTGSDKDITALYYDISPGLAGFTSMGVIGRPGASAQRVRQHHDIKPYMPLDFNHLAQLNSSPWTSFSSQGSLINIKKLKLCFLGSHCTGMLLIYDDDSASALGQWYEGTSDQADIFDLDYRPNHILKFSLVEPEGHGHVYVGNIMSIPASDISDITETDIIYGDDIIWLYALACDIILRVPGLIQD</sequence>
<reference evidence="1 2" key="1">
    <citation type="submission" date="2019-04" db="EMBL/GenBank/DDBJ databases">
        <title>Friends and foes A comparative genomics study of 23 Aspergillus species from section Flavi.</title>
        <authorList>
            <consortium name="DOE Joint Genome Institute"/>
            <person name="Kjaerbolling I."/>
            <person name="Vesth T."/>
            <person name="Frisvad J.C."/>
            <person name="Nybo J.L."/>
            <person name="Theobald S."/>
            <person name="Kildgaard S."/>
            <person name="Isbrandt T."/>
            <person name="Kuo A."/>
            <person name="Sato A."/>
            <person name="Lyhne E.K."/>
            <person name="Kogle M.E."/>
            <person name="Wiebenga A."/>
            <person name="Kun R.S."/>
            <person name="Lubbers R.J."/>
            <person name="Makela M.R."/>
            <person name="Barry K."/>
            <person name="Chovatia M."/>
            <person name="Clum A."/>
            <person name="Daum C."/>
            <person name="Haridas S."/>
            <person name="He G."/>
            <person name="LaButti K."/>
            <person name="Lipzen A."/>
            <person name="Mondo S."/>
            <person name="Riley R."/>
            <person name="Salamov A."/>
            <person name="Simmons B.A."/>
            <person name="Magnuson J.K."/>
            <person name="Henrissat B."/>
            <person name="Mortensen U.H."/>
            <person name="Larsen T.O."/>
            <person name="Devries R.P."/>
            <person name="Grigoriev I.V."/>
            <person name="Machida M."/>
            <person name="Baker S.E."/>
            <person name="Andersen M.R."/>
        </authorList>
    </citation>
    <scope>NUCLEOTIDE SEQUENCE [LARGE SCALE GENOMIC DNA]</scope>
    <source>
        <strain evidence="1 2">IBT 18842</strain>
    </source>
</reference>
<gene>
    <name evidence="1" type="ORF">BDV25DRAFT_167797</name>
</gene>
<keyword evidence="2" id="KW-1185">Reference proteome</keyword>